<dbReference type="GO" id="GO:0005737">
    <property type="term" value="C:cytoplasm"/>
    <property type="evidence" value="ECO:0007669"/>
    <property type="project" value="UniProtKB-SubCell"/>
</dbReference>
<dbReference type="SUPFAM" id="SSF54768">
    <property type="entry name" value="dsRNA-binding domain-like"/>
    <property type="match status" value="1"/>
</dbReference>
<feature type="binding site" evidence="9">
    <location>
        <position position="48"/>
    </location>
    <ligand>
        <name>Mg(2+)</name>
        <dbReference type="ChEBI" id="CHEBI:18420"/>
    </ligand>
</feature>
<dbReference type="AlphaFoldDB" id="A0A1G2KS76"/>
<dbReference type="HAMAP" id="MF_00104">
    <property type="entry name" value="RNase_III"/>
    <property type="match status" value="1"/>
</dbReference>
<keyword evidence="9" id="KW-0699">rRNA-binding</keyword>
<dbReference type="Gene3D" id="1.10.1520.10">
    <property type="entry name" value="Ribonuclease III domain"/>
    <property type="match status" value="1"/>
</dbReference>
<comment type="similarity">
    <text evidence="2">Belongs to the ribonuclease III family.</text>
</comment>
<dbReference type="FunFam" id="1.10.1520.10:FF:000001">
    <property type="entry name" value="Ribonuclease 3"/>
    <property type="match status" value="1"/>
</dbReference>
<sequence length="232" mass="25951">MSKNNPEGLEKSLGLSFRNKDLLLQALTHRSYLNENPDSRTGHNERLEFLGDAVLELVVTEALYEKFPDKPEGDLTSFRAALVNAKMLSDVAVDIKINDFLLLSRGEAKDVGRARQYILANAMEALIGAIHLDQGYDAARDFIARVILSRTNEMLEKKLYKDPKSLFQEEAQERVSVTPVYEVMREWGPDHDKHFVVGVYLGKDMVAEGEGPSKQSAQEEAARNGLAAKSWG</sequence>
<dbReference type="Gene3D" id="3.30.160.20">
    <property type="match status" value="1"/>
</dbReference>
<comment type="caution">
    <text evidence="13">The sequence shown here is derived from an EMBL/GenBank/DDBJ whole genome shotgun (WGS) entry which is preliminary data.</text>
</comment>
<dbReference type="SMART" id="SM00358">
    <property type="entry name" value="DSRM"/>
    <property type="match status" value="1"/>
</dbReference>
<dbReference type="Proteomes" id="UP000178510">
    <property type="component" value="Unassembled WGS sequence"/>
</dbReference>
<dbReference type="InterPro" id="IPR036389">
    <property type="entry name" value="RNase_III_sf"/>
</dbReference>
<dbReference type="GO" id="GO:0046872">
    <property type="term" value="F:metal ion binding"/>
    <property type="evidence" value="ECO:0007669"/>
    <property type="project" value="UniProtKB-KW"/>
</dbReference>
<evidence type="ECO:0000256" key="8">
    <source>
        <dbReference type="ARBA" id="ARBA00022884"/>
    </source>
</evidence>
<evidence type="ECO:0000256" key="6">
    <source>
        <dbReference type="ARBA" id="ARBA00022759"/>
    </source>
</evidence>
<dbReference type="PROSITE" id="PS50137">
    <property type="entry name" value="DS_RBD"/>
    <property type="match status" value="1"/>
</dbReference>
<dbReference type="GO" id="GO:0006364">
    <property type="term" value="P:rRNA processing"/>
    <property type="evidence" value="ECO:0007669"/>
    <property type="project" value="UniProtKB-UniRule"/>
</dbReference>
<dbReference type="GO" id="GO:0003725">
    <property type="term" value="F:double-stranded RNA binding"/>
    <property type="evidence" value="ECO:0007669"/>
    <property type="project" value="TreeGrafter"/>
</dbReference>
<dbReference type="GO" id="GO:0004525">
    <property type="term" value="F:ribonuclease III activity"/>
    <property type="evidence" value="ECO:0007669"/>
    <property type="project" value="UniProtKB-UniRule"/>
</dbReference>
<evidence type="ECO:0000256" key="2">
    <source>
        <dbReference type="ARBA" id="ARBA00010183"/>
    </source>
</evidence>
<evidence type="ECO:0000256" key="10">
    <source>
        <dbReference type="SAM" id="MobiDB-lite"/>
    </source>
</evidence>
<dbReference type="EC" id="3.1.26.3" evidence="9"/>
<feature type="domain" description="RNase III" evidence="12">
    <location>
        <begin position="6"/>
        <end position="135"/>
    </location>
</feature>
<evidence type="ECO:0000313" key="13">
    <source>
        <dbReference type="EMBL" id="OHA02297.1"/>
    </source>
</evidence>
<evidence type="ECO:0000256" key="7">
    <source>
        <dbReference type="ARBA" id="ARBA00022801"/>
    </source>
</evidence>
<comment type="cofactor">
    <cofactor evidence="9">
        <name>Mg(2+)</name>
        <dbReference type="ChEBI" id="CHEBI:18420"/>
    </cofactor>
</comment>
<keyword evidence="9" id="KW-0460">Magnesium</keyword>
<proteinExistence type="inferred from homology"/>
<dbReference type="GO" id="GO:0008033">
    <property type="term" value="P:tRNA processing"/>
    <property type="evidence" value="ECO:0007669"/>
    <property type="project" value="UniProtKB-KW"/>
</dbReference>
<name>A0A1G2KS76_9BACT</name>
<dbReference type="SMART" id="SM00535">
    <property type="entry name" value="RIBOc"/>
    <property type="match status" value="1"/>
</dbReference>
<keyword evidence="4 9" id="KW-0507">mRNA processing</keyword>
<organism evidence="13 14">
    <name type="scientific">Candidatus Sungbacteria bacterium RIFCSPHIGHO2_02_FULL_52_23</name>
    <dbReference type="NCBI Taxonomy" id="1802274"/>
    <lineage>
        <taxon>Bacteria</taxon>
        <taxon>Candidatus Sungiibacteriota</taxon>
    </lineage>
</organism>
<accession>A0A1G2KS76</accession>
<comment type="catalytic activity">
    <reaction evidence="1 9">
        <text>Endonucleolytic cleavage to 5'-phosphomonoester.</text>
        <dbReference type="EC" id="3.1.26.3"/>
    </reaction>
</comment>
<reference evidence="13 14" key="1">
    <citation type="journal article" date="2016" name="Nat. Commun.">
        <title>Thousands of microbial genomes shed light on interconnected biogeochemical processes in an aquifer system.</title>
        <authorList>
            <person name="Anantharaman K."/>
            <person name="Brown C.T."/>
            <person name="Hug L.A."/>
            <person name="Sharon I."/>
            <person name="Castelle C.J."/>
            <person name="Probst A.J."/>
            <person name="Thomas B.C."/>
            <person name="Singh A."/>
            <person name="Wilkins M.J."/>
            <person name="Karaoz U."/>
            <person name="Brodie E.L."/>
            <person name="Williams K.H."/>
            <person name="Hubbard S.S."/>
            <person name="Banfield J.F."/>
        </authorList>
    </citation>
    <scope>NUCLEOTIDE SEQUENCE [LARGE SCALE GENOMIC DNA]</scope>
</reference>
<dbReference type="STRING" id="1802274.A3J58_00525"/>
<dbReference type="GO" id="GO:0006397">
    <property type="term" value="P:mRNA processing"/>
    <property type="evidence" value="ECO:0007669"/>
    <property type="project" value="UniProtKB-UniRule"/>
</dbReference>
<dbReference type="PROSITE" id="PS50142">
    <property type="entry name" value="RNASE_3_2"/>
    <property type="match status" value="1"/>
</dbReference>
<feature type="binding site" evidence="9">
    <location>
        <position position="124"/>
    </location>
    <ligand>
        <name>Mg(2+)</name>
        <dbReference type="ChEBI" id="CHEBI:18420"/>
    </ligand>
</feature>
<feature type="domain" description="DRBM" evidence="11">
    <location>
        <begin position="162"/>
        <end position="226"/>
    </location>
</feature>
<keyword evidence="9" id="KW-0963">Cytoplasm</keyword>
<dbReference type="PROSITE" id="PS00517">
    <property type="entry name" value="RNASE_3_1"/>
    <property type="match status" value="1"/>
</dbReference>
<keyword evidence="7 9" id="KW-0378">Hydrolase</keyword>
<protein>
    <recommendedName>
        <fullName evidence="9">Ribonuclease 3</fullName>
        <ecNumber evidence="9">3.1.26.3</ecNumber>
    </recommendedName>
    <alternativeName>
        <fullName evidence="9">Ribonuclease III</fullName>
        <shortName evidence="9">RNase III</shortName>
    </alternativeName>
</protein>
<keyword evidence="3 9" id="KW-0698">rRNA processing</keyword>
<dbReference type="PANTHER" id="PTHR11207">
    <property type="entry name" value="RIBONUCLEASE III"/>
    <property type="match status" value="1"/>
</dbReference>
<comment type="subunit">
    <text evidence="9">Homodimer.</text>
</comment>
<dbReference type="Pfam" id="PF14622">
    <property type="entry name" value="Ribonucleas_3_3"/>
    <property type="match status" value="1"/>
</dbReference>
<evidence type="ECO:0000259" key="11">
    <source>
        <dbReference type="PROSITE" id="PS50137"/>
    </source>
</evidence>
<dbReference type="NCBIfam" id="TIGR02191">
    <property type="entry name" value="RNaseIII"/>
    <property type="match status" value="1"/>
</dbReference>
<keyword evidence="8 9" id="KW-0694">RNA-binding</keyword>
<evidence type="ECO:0000259" key="12">
    <source>
        <dbReference type="PROSITE" id="PS50142"/>
    </source>
</evidence>
<feature type="active site" evidence="9">
    <location>
        <position position="52"/>
    </location>
</feature>
<evidence type="ECO:0000256" key="1">
    <source>
        <dbReference type="ARBA" id="ARBA00000109"/>
    </source>
</evidence>
<dbReference type="PANTHER" id="PTHR11207:SF0">
    <property type="entry name" value="RIBONUCLEASE 3"/>
    <property type="match status" value="1"/>
</dbReference>
<evidence type="ECO:0000256" key="3">
    <source>
        <dbReference type="ARBA" id="ARBA00022552"/>
    </source>
</evidence>
<dbReference type="GO" id="GO:0019843">
    <property type="term" value="F:rRNA binding"/>
    <property type="evidence" value="ECO:0007669"/>
    <property type="project" value="UniProtKB-KW"/>
</dbReference>
<keyword evidence="9" id="KW-0479">Metal-binding</keyword>
<feature type="active site" evidence="9">
    <location>
        <position position="124"/>
    </location>
</feature>
<dbReference type="SUPFAM" id="SSF69065">
    <property type="entry name" value="RNase III domain-like"/>
    <property type="match status" value="1"/>
</dbReference>
<comment type="subcellular location">
    <subcellularLocation>
        <location evidence="9">Cytoplasm</location>
    </subcellularLocation>
</comment>
<gene>
    <name evidence="9" type="primary">rnc</name>
    <name evidence="13" type="ORF">A3J58_00525</name>
</gene>
<evidence type="ECO:0000256" key="5">
    <source>
        <dbReference type="ARBA" id="ARBA00022722"/>
    </source>
</evidence>
<dbReference type="CDD" id="cd00593">
    <property type="entry name" value="RIBOc"/>
    <property type="match status" value="1"/>
</dbReference>
<dbReference type="Pfam" id="PF00035">
    <property type="entry name" value="dsrm"/>
    <property type="match status" value="1"/>
</dbReference>
<evidence type="ECO:0000256" key="4">
    <source>
        <dbReference type="ARBA" id="ARBA00022664"/>
    </source>
</evidence>
<dbReference type="InterPro" id="IPR011907">
    <property type="entry name" value="RNase_III"/>
</dbReference>
<dbReference type="GO" id="GO:0010468">
    <property type="term" value="P:regulation of gene expression"/>
    <property type="evidence" value="ECO:0007669"/>
    <property type="project" value="TreeGrafter"/>
</dbReference>
<keyword evidence="6 9" id="KW-0255">Endonuclease</keyword>
<feature type="binding site" evidence="9">
    <location>
        <position position="121"/>
    </location>
    <ligand>
        <name>Mg(2+)</name>
        <dbReference type="ChEBI" id="CHEBI:18420"/>
    </ligand>
</feature>
<evidence type="ECO:0000256" key="9">
    <source>
        <dbReference type="HAMAP-Rule" id="MF_00104"/>
    </source>
</evidence>
<dbReference type="EMBL" id="MHQM01000051">
    <property type="protein sequence ID" value="OHA02297.1"/>
    <property type="molecule type" value="Genomic_DNA"/>
</dbReference>
<feature type="region of interest" description="Disordered" evidence="10">
    <location>
        <begin position="208"/>
        <end position="232"/>
    </location>
</feature>
<comment type="function">
    <text evidence="9">Digests double-stranded RNA. Involved in the processing of primary rRNA transcript to yield the immediate precursors to the large and small rRNAs (23S and 16S). Processes some mRNAs, and tRNAs when they are encoded in the rRNA operon. Processes pre-crRNA and tracrRNA of type II CRISPR loci if present in the organism.</text>
</comment>
<evidence type="ECO:0000313" key="14">
    <source>
        <dbReference type="Proteomes" id="UP000178510"/>
    </source>
</evidence>
<dbReference type="CDD" id="cd10845">
    <property type="entry name" value="DSRM_RNAse_III_family"/>
    <property type="match status" value="1"/>
</dbReference>
<keyword evidence="5 9" id="KW-0540">Nuclease</keyword>
<keyword evidence="9" id="KW-0819">tRNA processing</keyword>
<dbReference type="InterPro" id="IPR000999">
    <property type="entry name" value="RNase_III_dom"/>
</dbReference>
<dbReference type="InterPro" id="IPR014720">
    <property type="entry name" value="dsRBD_dom"/>
</dbReference>